<dbReference type="InterPro" id="IPR001460">
    <property type="entry name" value="PCN-bd_Tpept"/>
</dbReference>
<dbReference type="EMBL" id="MFVR01000020">
    <property type="protein sequence ID" value="OGJ01437.1"/>
    <property type="molecule type" value="Genomic_DNA"/>
</dbReference>
<keyword evidence="9" id="KW-0961">Cell wall biogenesis/degradation</keyword>
<dbReference type="Proteomes" id="UP000178661">
    <property type="component" value="Unassembled WGS sequence"/>
</dbReference>
<organism evidence="13 14">
    <name type="scientific">Candidatus Nomurabacteria bacterium RIFCSPLOWO2_12_FULL_37_8</name>
    <dbReference type="NCBI Taxonomy" id="1801793"/>
    <lineage>
        <taxon>Bacteria</taxon>
        <taxon>Candidatus Nomuraibacteriota</taxon>
    </lineage>
</organism>
<evidence type="ECO:0000259" key="12">
    <source>
        <dbReference type="Pfam" id="PF03717"/>
    </source>
</evidence>
<keyword evidence="3" id="KW-1003">Cell membrane</keyword>
<accession>A0A1F6Y4Z1</accession>
<keyword evidence="8 10" id="KW-0472">Membrane</keyword>
<evidence type="ECO:0000256" key="8">
    <source>
        <dbReference type="ARBA" id="ARBA00023136"/>
    </source>
</evidence>
<dbReference type="AlphaFoldDB" id="A0A1F6Y4Z1"/>
<evidence type="ECO:0000256" key="5">
    <source>
        <dbReference type="ARBA" id="ARBA00022960"/>
    </source>
</evidence>
<dbReference type="Pfam" id="PF03717">
    <property type="entry name" value="PBP_dimer"/>
    <property type="match status" value="1"/>
</dbReference>
<gene>
    <name evidence="13" type="ORF">A3G98_00795</name>
</gene>
<feature type="domain" description="Penicillin-binding protein dimerisation" evidence="12">
    <location>
        <begin position="119"/>
        <end position="185"/>
    </location>
</feature>
<dbReference type="PANTHER" id="PTHR30627">
    <property type="entry name" value="PEPTIDOGLYCAN D,D-TRANSPEPTIDASE"/>
    <property type="match status" value="1"/>
</dbReference>
<dbReference type="GO" id="GO:0005886">
    <property type="term" value="C:plasma membrane"/>
    <property type="evidence" value="ECO:0007669"/>
    <property type="project" value="TreeGrafter"/>
</dbReference>
<feature type="transmembrane region" description="Helical" evidence="10">
    <location>
        <begin position="48"/>
        <end position="68"/>
    </location>
</feature>
<proteinExistence type="predicted"/>
<evidence type="ECO:0000256" key="1">
    <source>
        <dbReference type="ARBA" id="ARBA00004167"/>
    </source>
</evidence>
<dbReference type="InterPro" id="IPR005311">
    <property type="entry name" value="PBP_dimer"/>
</dbReference>
<dbReference type="SUPFAM" id="SSF56601">
    <property type="entry name" value="beta-lactamase/transpeptidase-like"/>
    <property type="match status" value="1"/>
</dbReference>
<evidence type="ECO:0000313" key="13">
    <source>
        <dbReference type="EMBL" id="OGJ01437.1"/>
    </source>
</evidence>
<sequence>MIRRIFKRNNKKLLVDPDEIFLDSTNLENFDRQQFEGRIEKPIPQKTINFLGAFFVITILIFTVRLSYLQIQKGSVYRQRSENNTLEKVNIFADRGIIYDRNKKELVWNNKGEDLLSISTRTYMSPGFSHVLGYVSYPTKDSAGVYWQNEFIGKDGLEKEYNDKIKGENGSKIIEIDAVGKIHSENIINAPKRGNDLTTSIDSRIQSKLFTFIKNSSEKNHFTGGAGILMDVENGEIIASTSFPEYDSEILSLGKDTDKINKYISDKRKFFLDRNISGLYTPGSIVKPFLALGALVENIIDPSKKILSTGSISIPNPYFPDQKSVFKDWKAHGWTDMMQALAVSSDVYFYSIGGGYEGQRGLGITNIEKYIRLFGIGKVTGVDLPDEKGGTIPNPEWKIKNFAGDPWRIGDTYHTAIGQYGFQVTPIEMVRAISSIANYGKLLTPHFILGDTEKENLHSIKVRQVSIIDLKREYFDVVHSGMRQAVTYGTALALNVPYVKVAAKTGTAQLGTNKNKVNSWVVGFFPDKNPTYAFTIVMEAGPSTGSADASSVMRELLDWMSVNTPEYFK</sequence>
<keyword evidence="7 10" id="KW-1133">Transmembrane helix</keyword>
<keyword evidence="6" id="KW-0573">Peptidoglycan synthesis</keyword>
<evidence type="ECO:0000256" key="4">
    <source>
        <dbReference type="ARBA" id="ARBA00022692"/>
    </source>
</evidence>
<comment type="subcellular location">
    <subcellularLocation>
        <location evidence="2">Cell membrane</location>
    </subcellularLocation>
    <subcellularLocation>
        <location evidence="1">Membrane</location>
        <topology evidence="1">Single-pass membrane protein</topology>
    </subcellularLocation>
</comment>
<dbReference type="InterPro" id="IPR050515">
    <property type="entry name" value="Beta-lactam/transpept"/>
</dbReference>
<reference evidence="13 14" key="1">
    <citation type="journal article" date="2016" name="Nat. Commun.">
        <title>Thousands of microbial genomes shed light on interconnected biogeochemical processes in an aquifer system.</title>
        <authorList>
            <person name="Anantharaman K."/>
            <person name="Brown C.T."/>
            <person name="Hug L.A."/>
            <person name="Sharon I."/>
            <person name="Castelle C.J."/>
            <person name="Probst A.J."/>
            <person name="Thomas B.C."/>
            <person name="Singh A."/>
            <person name="Wilkins M.J."/>
            <person name="Karaoz U."/>
            <person name="Brodie E.L."/>
            <person name="Williams K.H."/>
            <person name="Hubbard S.S."/>
            <person name="Banfield J.F."/>
        </authorList>
    </citation>
    <scope>NUCLEOTIDE SEQUENCE [LARGE SCALE GENOMIC DNA]</scope>
</reference>
<dbReference type="SUPFAM" id="SSF56519">
    <property type="entry name" value="Penicillin binding protein dimerisation domain"/>
    <property type="match status" value="1"/>
</dbReference>
<dbReference type="Gene3D" id="3.90.1310.10">
    <property type="entry name" value="Penicillin-binding protein 2a (Domain 2)"/>
    <property type="match status" value="1"/>
</dbReference>
<evidence type="ECO:0000256" key="3">
    <source>
        <dbReference type="ARBA" id="ARBA00022475"/>
    </source>
</evidence>
<dbReference type="Pfam" id="PF00905">
    <property type="entry name" value="Transpeptidase"/>
    <property type="match status" value="1"/>
</dbReference>
<evidence type="ECO:0000313" key="14">
    <source>
        <dbReference type="Proteomes" id="UP000178661"/>
    </source>
</evidence>
<dbReference type="Gene3D" id="3.40.710.10">
    <property type="entry name" value="DD-peptidase/beta-lactamase superfamily"/>
    <property type="match status" value="1"/>
</dbReference>
<evidence type="ECO:0000259" key="11">
    <source>
        <dbReference type="Pfam" id="PF00905"/>
    </source>
</evidence>
<dbReference type="GO" id="GO:0071555">
    <property type="term" value="P:cell wall organization"/>
    <property type="evidence" value="ECO:0007669"/>
    <property type="project" value="TreeGrafter"/>
</dbReference>
<evidence type="ECO:0000256" key="9">
    <source>
        <dbReference type="ARBA" id="ARBA00023316"/>
    </source>
</evidence>
<dbReference type="InterPro" id="IPR012338">
    <property type="entry name" value="Beta-lactam/transpept-like"/>
</dbReference>
<keyword evidence="4 10" id="KW-0812">Transmembrane</keyword>
<comment type="caution">
    <text evidence="13">The sequence shown here is derived from an EMBL/GenBank/DDBJ whole genome shotgun (WGS) entry which is preliminary data.</text>
</comment>
<evidence type="ECO:0000256" key="10">
    <source>
        <dbReference type="SAM" id="Phobius"/>
    </source>
</evidence>
<dbReference type="PANTHER" id="PTHR30627:SF2">
    <property type="entry name" value="PEPTIDOGLYCAN D,D-TRANSPEPTIDASE MRDA"/>
    <property type="match status" value="1"/>
</dbReference>
<protein>
    <recommendedName>
        <fullName evidence="15">Penicillin-binding protein 2</fullName>
    </recommendedName>
</protein>
<keyword evidence="5" id="KW-0133">Cell shape</keyword>
<evidence type="ECO:0000256" key="7">
    <source>
        <dbReference type="ARBA" id="ARBA00022989"/>
    </source>
</evidence>
<feature type="domain" description="Penicillin-binding protein transpeptidase" evidence="11">
    <location>
        <begin position="226"/>
        <end position="557"/>
    </location>
</feature>
<evidence type="ECO:0000256" key="2">
    <source>
        <dbReference type="ARBA" id="ARBA00004236"/>
    </source>
</evidence>
<dbReference type="GO" id="GO:0008658">
    <property type="term" value="F:penicillin binding"/>
    <property type="evidence" value="ECO:0007669"/>
    <property type="project" value="InterPro"/>
</dbReference>
<name>A0A1F6Y4Z1_9BACT</name>
<evidence type="ECO:0000256" key="6">
    <source>
        <dbReference type="ARBA" id="ARBA00022984"/>
    </source>
</evidence>
<dbReference type="InterPro" id="IPR036138">
    <property type="entry name" value="PBP_dimer_sf"/>
</dbReference>
<evidence type="ECO:0008006" key="15">
    <source>
        <dbReference type="Google" id="ProtNLM"/>
    </source>
</evidence>